<proteinExistence type="inferred from homology"/>
<reference evidence="8" key="1">
    <citation type="submission" date="2021-01" db="EMBL/GenBank/DDBJ databases">
        <title>Adiantum capillus-veneris genome.</title>
        <authorList>
            <person name="Fang Y."/>
            <person name="Liao Q."/>
        </authorList>
    </citation>
    <scope>NUCLEOTIDE SEQUENCE</scope>
    <source>
        <strain evidence="8">H3</strain>
        <tissue evidence="8">Leaf</tissue>
    </source>
</reference>
<dbReference type="EC" id="2.1.1.37" evidence="1"/>
<evidence type="ECO:0000259" key="7">
    <source>
        <dbReference type="Pfam" id="PF11926"/>
    </source>
</evidence>
<organism evidence="8 9">
    <name type="scientific">Adiantum capillus-veneris</name>
    <name type="common">Maidenhair fern</name>
    <dbReference type="NCBI Taxonomy" id="13818"/>
    <lineage>
        <taxon>Eukaryota</taxon>
        <taxon>Viridiplantae</taxon>
        <taxon>Streptophyta</taxon>
        <taxon>Embryophyta</taxon>
        <taxon>Tracheophyta</taxon>
        <taxon>Polypodiopsida</taxon>
        <taxon>Polypodiidae</taxon>
        <taxon>Polypodiales</taxon>
        <taxon>Pteridineae</taxon>
        <taxon>Pteridaceae</taxon>
        <taxon>Vittarioideae</taxon>
        <taxon>Adiantum</taxon>
    </lineage>
</organism>
<feature type="compositionally biased region" description="Basic and acidic residues" evidence="6">
    <location>
        <begin position="305"/>
        <end position="315"/>
    </location>
</feature>
<dbReference type="EMBL" id="JABFUD020000003">
    <property type="protein sequence ID" value="KAI5081932.1"/>
    <property type="molecule type" value="Genomic_DNA"/>
</dbReference>
<keyword evidence="2 5" id="KW-0489">Methyltransferase</keyword>
<evidence type="ECO:0000256" key="5">
    <source>
        <dbReference type="PROSITE-ProRule" id="PRU01016"/>
    </source>
</evidence>
<feature type="domain" description="DUF3444" evidence="7">
    <location>
        <begin position="397"/>
        <end position="522"/>
    </location>
</feature>
<keyword evidence="4 5" id="KW-0949">S-adenosyl-L-methionine</keyword>
<evidence type="ECO:0000256" key="4">
    <source>
        <dbReference type="ARBA" id="ARBA00022691"/>
    </source>
</evidence>
<dbReference type="GO" id="GO:0005634">
    <property type="term" value="C:nucleus"/>
    <property type="evidence" value="ECO:0007669"/>
    <property type="project" value="TreeGrafter"/>
</dbReference>
<dbReference type="InterPro" id="IPR024593">
    <property type="entry name" value="DUF3444"/>
</dbReference>
<keyword evidence="3 5" id="KW-0808">Transferase</keyword>
<protein>
    <recommendedName>
        <fullName evidence="1">DNA (cytosine-5-)-methyltransferase</fullName>
        <ecNumber evidence="1">2.1.1.37</ecNumber>
    </recommendedName>
</protein>
<sequence>MDTILKRIADIESQLSSLKDLVKEESLLSASKPYHLERAQLCQKASSFEDWVEALKRECGGWKSRPLVVLSLFDGIGGIWIALKTLGIPYIGYSAEVNPFANQVLKSRHPSVQHLGDVRGVHREHINEQVDLVVGGFPCQDLSWLGKKIGLHGERSKLFFELLRITKMFKPKWVLAENVASMHWIDRDEISKHTGLLPIEIDSQELTATKRKRYYWTNIPHPKRIPNVVNNESTRLQHVLENATALEEKLGCIVGQNPLGSNVMLQQVLKSDGKSVRYVNINEVERALGFPVGYTDVHFEVKPESKPELKPEVKPDMTTPGRLRARNEGTKGSGEFMKNVGKSLELTQKGHTKVRWQLLGNSFSVRVIAYLLSPLLDLATLLATKTIVLPQSVAEEQCSAMEVGEIWALYNMQQLPNWYAVIEERSGDRFSPLETLKKSTKKLPLHIEVKFLELTNHYTCGEIDKWNPRRGAGLYQLGTATDTQDCWLSFSHRVTGFVKTRTGYFFYPKEGEVWALYQRQERSRPWFVLVMESKVDHSKLDAAKPGQEGFKARCKILQLTLQTDVFRVLEKEVIYDDILQFSFMVPYHPRNEGGLLKLEFSNKGRKLLSGKKRGRKQLDVEDSEEEFCEDDEEDILDEADVSDLLECI</sequence>
<dbReference type="Pfam" id="PF00145">
    <property type="entry name" value="DNA_methylase"/>
    <property type="match status" value="1"/>
</dbReference>
<feature type="active site" evidence="5">
    <location>
        <position position="139"/>
    </location>
</feature>
<dbReference type="SUPFAM" id="SSF53335">
    <property type="entry name" value="S-adenosyl-L-methionine-dependent methyltransferases"/>
    <property type="match status" value="1"/>
</dbReference>
<dbReference type="PROSITE" id="PS51679">
    <property type="entry name" value="SAM_MT_C5"/>
    <property type="match status" value="1"/>
</dbReference>
<evidence type="ECO:0000256" key="1">
    <source>
        <dbReference type="ARBA" id="ARBA00011975"/>
    </source>
</evidence>
<feature type="region of interest" description="Disordered" evidence="6">
    <location>
        <begin position="305"/>
        <end position="334"/>
    </location>
</feature>
<evidence type="ECO:0000256" key="6">
    <source>
        <dbReference type="SAM" id="MobiDB-lite"/>
    </source>
</evidence>
<comment type="similarity">
    <text evidence="5">Belongs to the class I-like SAM-binding methyltransferase superfamily. C5-methyltransferase family.</text>
</comment>
<evidence type="ECO:0000313" key="9">
    <source>
        <dbReference type="Proteomes" id="UP000886520"/>
    </source>
</evidence>
<dbReference type="PANTHER" id="PTHR23068">
    <property type="entry name" value="DNA CYTOSINE-5- -METHYLTRANSFERASE 3-RELATED"/>
    <property type="match status" value="1"/>
</dbReference>
<dbReference type="AlphaFoldDB" id="A0A9D4V9A7"/>
<name>A0A9D4V9A7_ADICA</name>
<gene>
    <name evidence="8" type="ORF">GOP47_0001675</name>
</gene>
<evidence type="ECO:0000256" key="3">
    <source>
        <dbReference type="ARBA" id="ARBA00022679"/>
    </source>
</evidence>
<evidence type="ECO:0000256" key="2">
    <source>
        <dbReference type="ARBA" id="ARBA00022603"/>
    </source>
</evidence>
<dbReference type="GO" id="GO:0032259">
    <property type="term" value="P:methylation"/>
    <property type="evidence" value="ECO:0007669"/>
    <property type="project" value="UniProtKB-KW"/>
</dbReference>
<dbReference type="InterPro" id="IPR029063">
    <property type="entry name" value="SAM-dependent_MTases_sf"/>
</dbReference>
<dbReference type="InterPro" id="IPR018117">
    <property type="entry name" value="C5_DNA_meth_AS"/>
</dbReference>
<dbReference type="Pfam" id="PF11926">
    <property type="entry name" value="DUF3444"/>
    <property type="match status" value="1"/>
</dbReference>
<dbReference type="Proteomes" id="UP000886520">
    <property type="component" value="Chromosome 2"/>
</dbReference>
<comment type="caution">
    <text evidence="8">The sequence shown here is derived from an EMBL/GenBank/DDBJ whole genome shotgun (WGS) entry which is preliminary data.</text>
</comment>
<evidence type="ECO:0000313" key="8">
    <source>
        <dbReference type="EMBL" id="KAI5081932.1"/>
    </source>
</evidence>
<dbReference type="InterPro" id="IPR001525">
    <property type="entry name" value="C5_MeTfrase"/>
</dbReference>
<dbReference type="Gene3D" id="3.40.50.150">
    <property type="entry name" value="Vaccinia Virus protein VP39"/>
    <property type="match status" value="1"/>
</dbReference>
<dbReference type="PROSITE" id="PS00094">
    <property type="entry name" value="C5_MTASE_1"/>
    <property type="match status" value="1"/>
</dbReference>
<dbReference type="OrthoDB" id="641149at2759"/>
<accession>A0A9D4V9A7</accession>
<dbReference type="GO" id="GO:0003886">
    <property type="term" value="F:DNA (cytosine-5-)-methyltransferase activity"/>
    <property type="evidence" value="ECO:0007669"/>
    <property type="project" value="UniProtKB-EC"/>
</dbReference>
<dbReference type="PANTHER" id="PTHR23068:SF25">
    <property type="entry name" value="DNA (CYTOSINE-5)-METHYLTRANSFERASE DRM2"/>
    <property type="match status" value="1"/>
</dbReference>
<dbReference type="InterPro" id="IPR050390">
    <property type="entry name" value="C5-Methyltransferase"/>
</dbReference>
<keyword evidence="9" id="KW-1185">Reference proteome</keyword>